<gene>
    <name evidence="2" type="ORF">N7530_007662</name>
</gene>
<dbReference type="AlphaFoldDB" id="A0A9W9WMN4"/>
<accession>A0A9W9WMN4</accession>
<dbReference type="EMBL" id="JAPWDO010000005">
    <property type="protein sequence ID" value="KAJ5470305.1"/>
    <property type="molecule type" value="Genomic_DNA"/>
</dbReference>
<proteinExistence type="predicted"/>
<organism evidence="2 3">
    <name type="scientific">Penicillium desertorum</name>
    <dbReference type="NCBI Taxonomy" id="1303715"/>
    <lineage>
        <taxon>Eukaryota</taxon>
        <taxon>Fungi</taxon>
        <taxon>Dikarya</taxon>
        <taxon>Ascomycota</taxon>
        <taxon>Pezizomycotina</taxon>
        <taxon>Eurotiomycetes</taxon>
        <taxon>Eurotiomycetidae</taxon>
        <taxon>Eurotiales</taxon>
        <taxon>Aspergillaceae</taxon>
        <taxon>Penicillium</taxon>
    </lineage>
</organism>
<name>A0A9W9WMN4_9EURO</name>
<reference evidence="2" key="1">
    <citation type="submission" date="2022-12" db="EMBL/GenBank/DDBJ databases">
        <authorList>
            <person name="Petersen C."/>
        </authorList>
    </citation>
    <scope>NUCLEOTIDE SEQUENCE</scope>
    <source>
        <strain evidence="2">IBT 17660</strain>
    </source>
</reference>
<evidence type="ECO:0000313" key="2">
    <source>
        <dbReference type="EMBL" id="KAJ5470305.1"/>
    </source>
</evidence>
<protein>
    <recommendedName>
        <fullName evidence="4">F-box domain-containing protein</fullName>
    </recommendedName>
</protein>
<dbReference type="Proteomes" id="UP001147760">
    <property type="component" value="Unassembled WGS sequence"/>
</dbReference>
<evidence type="ECO:0000256" key="1">
    <source>
        <dbReference type="SAM" id="MobiDB-lite"/>
    </source>
</evidence>
<dbReference type="OrthoDB" id="5422579at2759"/>
<evidence type="ECO:0000313" key="3">
    <source>
        <dbReference type="Proteomes" id="UP001147760"/>
    </source>
</evidence>
<keyword evidence="3" id="KW-1185">Reference proteome</keyword>
<evidence type="ECO:0008006" key="4">
    <source>
        <dbReference type="Google" id="ProtNLM"/>
    </source>
</evidence>
<reference evidence="2" key="2">
    <citation type="journal article" date="2023" name="IMA Fungus">
        <title>Comparative genomic study of the Penicillium genus elucidates a diverse pangenome and 15 lateral gene transfer events.</title>
        <authorList>
            <person name="Petersen C."/>
            <person name="Sorensen T."/>
            <person name="Nielsen M.R."/>
            <person name="Sondergaard T.E."/>
            <person name="Sorensen J.L."/>
            <person name="Fitzpatrick D.A."/>
            <person name="Frisvad J.C."/>
            <person name="Nielsen K.L."/>
        </authorList>
    </citation>
    <scope>NUCLEOTIDE SEQUENCE</scope>
    <source>
        <strain evidence="2">IBT 17660</strain>
    </source>
</reference>
<sequence length="167" mass="19259">MAYTSLPGLPFELWQSIASHLSNADIKSCRLACSQSNNAALLRVDRVFLSANPLNIKVLRGIVSHAKFRHGVTEIIWDEARLPRGPLRTYETYDGNELLSDEEETSNTREGARKYGSVYREEIERQKPEEGELCPRWFKDAYEEDIENLRPRRGTDVDTPDYIARRE</sequence>
<comment type="caution">
    <text evidence="2">The sequence shown here is derived from an EMBL/GenBank/DDBJ whole genome shotgun (WGS) entry which is preliminary data.</text>
</comment>
<feature type="region of interest" description="Disordered" evidence="1">
    <location>
        <begin position="93"/>
        <end position="112"/>
    </location>
</feature>